<organism evidence="13 14">
    <name type="scientific">Acrocarpospora macrocephala</name>
    <dbReference type="NCBI Taxonomy" id="150177"/>
    <lineage>
        <taxon>Bacteria</taxon>
        <taxon>Bacillati</taxon>
        <taxon>Actinomycetota</taxon>
        <taxon>Actinomycetes</taxon>
        <taxon>Streptosporangiales</taxon>
        <taxon>Streptosporangiaceae</taxon>
        <taxon>Acrocarpospora</taxon>
    </lineage>
</organism>
<evidence type="ECO:0000256" key="3">
    <source>
        <dbReference type="ARBA" id="ARBA00007222"/>
    </source>
</evidence>
<dbReference type="PANTHER" id="PTHR10050">
    <property type="entry name" value="DOLICHYL-PHOSPHATE-MANNOSE--PROTEIN MANNOSYLTRANSFERASE"/>
    <property type="match status" value="1"/>
</dbReference>
<keyword evidence="5 10" id="KW-0808">Transferase</keyword>
<comment type="subcellular location">
    <subcellularLocation>
        <location evidence="10">Cell membrane</location>
    </subcellularLocation>
    <subcellularLocation>
        <location evidence="1">Endomembrane system</location>
        <topology evidence="1">Multi-pass membrane protein</topology>
    </subcellularLocation>
</comment>
<dbReference type="Pfam" id="PF16192">
    <property type="entry name" value="PMT_4TMC"/>
    <property type="match status" value="1"/>
</dbReference>
<keyword evidence="6 10" id="KW-0812">Transmembrane</keyword>
<evidence type="ECO:0000256" key="2">
    <source>
        <dbReference type="ARBA" id="ARBA00004922"/>
    </source>
</evidence>
<feature type="transmembrane region" description="Helical" evidence="10">
    <location>
        <begin position="20"/>
        <end position="38"/>
    </location>
</feature>
<dbReference type="OrthoDB" id="9776737at2"/>
<evidence type="ECO:0000256" key="8">
    <source>
        <dbReference type="ARBA" id="ARBA00023136"/>
    </source>
</evidence>
<dbReference type="GO" id="GO:0004169">
    <property type="term" value="F:dolichyl-phosphate-mannose-protein mannosyltransferase activity"/>
    <property type="evidence" value="ECO:0007669"/>
    <property type="project" value="UniProtKB-UniRule"/>
</dbReference>
<accession>A0A5M3WXF1</accession>
<feature type="transmembrane region" description="Helical" evidence="10">
    <location>
        <begin position="149"/>
        <end position="165"/>
    </location>
</feature>
<comment type="function">
    <text evidence="10">Protein O-mannosyltransferase that catalyzes the transfer of a single mannose residue from a polyprenol phospho-mannosyl lipidic donor to the hydroxyl group of selected serine and threonine residues in acceptor proteins.</text>
</comment>
<feature type="transmembrane region" description="Helical" evidence="10">
    <location>
        <begin position="386"/>
        <end position="404"/>
    </location>
</feature>
<sequence>MAESPSARDRLLPPFQDSVLWGWAGPLLVTVFGAYLRLRDLGTPHAVMFDETYYAKEAYSLIKFGVERKSVEEPNIPLLNGGEVFASCPTVSECANYVVHPPLGKWVIGLGELMFGVNPFGWRIMAALLGTLSILILARTARRMTRNTLLGSLAGLLLAIDGLHLTLSRAALLDIFLTFWLVAAFACLVVDRDRTRERLVAWYESADLEELGPRLGYRPWRLAAGLCLGAALATKWTAIFYIVAFTVMVFIWDMGARRAIGLRRPLAGAYRRDLPLTAAWTFVLPGVLYVLSYAGWFATAGGYGRNWDQATAHGPVFFVIDSFRSWFGYQQAALSFHTGLATSHSYQSWPWSWPLLQRPVLFFNEQAPGCEVASCNQAVLSVGTPVIWYGGLLALIAMIAWYTATRDWRGGAVLLAYAVGWLPWFYFAIADSRTMYLFYALPMLPFLILAIVLAAGLLIGPADAPPNRRAVGAAIVGVFTLFALANFWWLQPILTAENIPHEEWFRRMLFSSWI</sequence>
<evidence type="ECO:0000256" key="6">
    <source>
        <dbReference type="ARBA" id="ARBA00022692"/>
    </source>
</evidence>
<dbReference type="GO" id="GO:0005886">
    <property type="term" value="C:plasma membrane"/>
    <property type="evidence" value="ECO:0007669"/>
    <property type="project" value="UniProtKB-SubCell"/>
</dbReference>
<comment type="similarity">
    <text evidence="3 10">Belongs to the glycosyltransferase 39 family.</text>
</comment>
<keyword evidence="8 10" id="KW-0472">Membrane</keyword>
<dbReference type="InterPro" id="IPR032421">
    <property type="entry name" value="PMT_4TMC"/>
</dbReference>
<evidence type="ECO:0000256" key="5">
    <source>
        <dbReference type="ARBA" id="ARBA00022679"/>
    </source>
</evidence>
<dbReference type="Proteomes" id="UP000331127">
    <property type="component" value="Unassembled WGS sequence"/>
</dbReference>
<reference evidence="13 14" key="1">
    <citation type="submission" date="2019-10" db="EMBL/GenBank/DDBJ databases">
        <title>Whole genome shotgun sequence of Acrocarpospora macrocephala NBRC 16266.</title>
        <authorList>
            <person name="Ichikawa N."/>
            <person name="Kimura A."/>
            <person name="Kitahashi Y."/>
            <person name="Komaki H."/>
            <person name="Oguchi A."/>
        </authorList>
    </citation>
    <scope>NUCLEOTIDE SEQUENCE [LARGE SCALE GENOMIC DNA]</scope>
    <source>
        <strain evidence="13 14">NBRC 16266</strain>
    </source>
</reference>
<gene>
    <name evidence="13" type="ORF">Amac_044150</name>
</gene>
<evidence type="ECO:0000313" key="14">
    <source>
        <dbReference type="Proteomes" id="UP000331127"/>
    </source>
</evidence>
<feature type="domain" description="ArnT-like N-terminal" evidence="11">
    <location>
        <begin position="28"/>
        <end position="254"/>
    </location>
</feature>
<evidence type="ECO:0000256" key="10">
    <source>
        <dbReference type="RuleBase" id="RU367007"/>
    </source>
</evidence>
<dbReference type="UniPathway" id="UPA00378"/>
<keyword evidence="10" id="KW-1003">Cell membrane</keyword>
<evidence type="ECO:0000256" key="1">
    <source>
        <dbReference type="ARBA" id="ARBA00004127"/>
    </source>
</evidence>
<dbReference type="PANTHER" id="PTHR10050:SF46">
    <property type="entry name" value="PROTEIN O-MANNOSYL-TRANSFERASE 2"/>
    <property type="match status" value="1"/>
</dbReference>
<keyword evidence="4 10" id="KW-0328">Glycosyltransferase</keyword>
<dbReference type="RefSeq" id="WP_155356220.1">
    <property type="nucleotide sequence ID" value="NZ_BAAAHL010000014.1"/>
</dbReference>
<protein>
    <recommendedName>
        <fullName evidence="9 10">Polyprenol-phosphate-mannose--protein mannosyltransferase</fullName>
        <ecNumber evidence="10">2.4.1.-</ecNumber>
    </recommendedName>
</protein>
<keyword evidence="7 10" id="KW-1133">Transmembrane helix</keyword>
<feature type="transmembrane region" description="Helical" evidence="10">
    <location>
        <begin position="238"/>
        <end position="256"/>
    </location>
</feature>
<feature type="transmembrane region" description="Helical" evidence="10">
    <location>
        <begin position="436"/>
        <end position="459"/>
    </location>
</feature>
<evidence type="ECO:0000256" key="4">
    <source>
        <dbReference type="ARBA" id="ARBA00022676"/>
    </source>
</evidence>
<dbReference type="EMBL" id="BLAE01000024">
    <property type="protein sequence ID" value="GES10818.1"/>
    <property type="molecule type" value="Genomic_DNA"/>
</dbReference>
<feature type="transmembrane region" description="Helical" evidence="10">
    <location>
        <begin position="171"/>
        <end position="190"/>
    </location>
</feature>
<dbReference type="InterPro" id="IPR027005">
    <property type="entry name" value="PMT-like"/>
</dbReference>
<evidence type="ECO:0000259" key="11">
    <source>
        <dbReference type="Pfam" id="PF02366"/>
    </source>
</evidence>
<feature type="transmembrane region" description="Helical" evidence="10">
    <location>
        <begin position="411"/>
        <end position="430"/>
    </location>
</feature>
<dbReference type="Pfam" id="PF02366">
    <property type="entry name" value="PMT"/>
    <property type="match status" value="1"/>
</dbReference>
<evidence type="ECO:0000259" key="12">
    <source>
        <dbReference type="Pfam" id="PF16192"/>
    </source>
</evidence>
<keyword evidence="14" id="KW-1185">Reference proteome</keyword>
<dbReference type="AlphaFoldDB" id="A0A5M3WXF1"/>
<dbReference type="EC" id="2.4.1.-" evidence="10"/>
<feature type="transmembrane region" description="Helical" evidence="10">
    <location>
        <begin position="120"/>
        <end position="137"/>
    </location>
</feature>
<feature type="domain" description="Protein O-mannosyl-transferase C-terminal four TM" evidence="12">
    <location>
        <begin position="323"/>
        <end position="513"/>
    </location>
</feature>
<proteinExistence type="inferred from homology"/>
<evidence type="ECO:0000256" key="7">
    <source>
        <dbReference type="ARBA" id="ARBA00022989"/>
    </source>
</evidence>
<evidence type="ECO:0000313" key="13">
    <source>
        <dbReference type="EMBL" id="GES10818.1"/>
    </source>
</evidence>
<feature type="transmembrane region" description="Helical" evidence="10">
    <location>
        <begin position="471"/>
        <end position="490"/>
    </location>
</feature>
<feature type="transmembrane region" description="Helical" evidence="10">
    <location>
        <begin position="277"/>
        <end position="298"/>
    </location>
</feature>
<dbReference type="GO" id="GO:0012505">
    <property type="term" value="C:endomembrane system"/>
    <property type="evidence" value="ECO:0007669"/>
    <property type="project" value="UniProtKB-SubCell"/>
</dbReference>
<comment type="pathway">
    <text evidence="2 10">Protein modification; protein glycosylation.</text>
</comment>
<comment type="caution">
    <text evidence="13">The sequence shown here is derived from an EMBL/GenBank/DDBJ whole genome shotgun (WGS) entry which is preliminary data.</text>
</comment>
<name>A0A5M3WXF1_9ACTN</name>
<dbReference type="InterPro" id="IPR003342">
    <property type="entry name" value="ArnT-like_N"/>
</dbReference>
<evidence type="ECO:0000256" key="9">
    <source>
        <dbReference type="ARBA" id="ARBA00093617"/>
    </source>
</evidence>